<evidence type="ECO:0000259" key="6">
    <source>
        <dbReference type="PROSITE" id="PS51007"/>
    </source>
</evidence>
<proteinExistence type="predicted"/>
<dbReference type="PROSITE" id="PS50020">
    <property type="entry name" value="WW_DOMAIN_2"/>
    <property type="match status" value="1"/>
</dbReference>
<gene>
    <name evidence="7" type="ORF">EDD80_107137</name>
</gene>
<reference evidence="7 8" key="1">
    <citation type="submission" date="2019-03" db="EMBL/GenBank/DDBJ databases">
        <title>Genomic Encyclopedia of Type Strains, Phase IV (KMG-IV): sequencing the most valuable type-strain genomes for metagenomic binning, comparative biology and taxonomic classification.</title>
        <authorList>
            <person name="Goeker M."/>
        </authorList>
    </citation>
    <scope>NUCLEOTIDE SEQUENCE [LARGE SCALE GENOMIC DNA]</scope>
    <source>
        <strain evidence="7 8">DSM 21100</strain>
    </source>
</reference>
<dbReference type="Proteomes" id="UP000295807">
    <property type="component" value="Unassembled WGS sequence"/>
</dbReference>
<keyword evidence="3 4" id="KW-0408">Iron</keyword>
<organism evidence="7 8">
    <name type="scientific">Anseongella ginsenosidimutans</name>
    <dbReference type="NCBI Taxonomy" id="496056"/>
    <lineage>
        <taxon>Bacteria</taxon>
        <taxon>Pseudomonadati</taxon>
        <taxon>Bacteroidota</taxon>
        <taxon>Sphingobacteriia</taxon>
        <taxon>Sphingobacteriales</taxon>
        <taxon>Sphingobacteriaceae</taxon>
        <taxon>Anseongella</taxon>
    </lineage>
</organism>
<dbReference type="InterPro" id="IPR055557">
    <property type="entry name" value="DUF7133"/>
</dbReference>
<dbReference type="PANTHER" id="PTHR33546:SF1">
    <property type="entry name" value="LARGE, MULTIFUNCTIONAL SECRETED PROTEIN"/>
    <property type="match status" value="1"/>
</dbReference>
<evidence type="ECO:0000256" key="3">
    <source>
        <dbReference type="ARBA" id="ARBA00023004"/>
    </source>
</evidence>
<dbReference type="OrthoDB" id="9811395at2"/>
<evidence type="ECO:0000313" key="7">
    <source>
        <dbReference type="EMBL" id="TCS86604.1"/>
    </source>
</evidence>
<dbReference type="GO" id="GO:0020037">
    <property type="term" value="F:heme binding"/>
    <property type="evidence" value="ECO:0007669"/>
    <property type="project" value="InterPro"/>
</dbReference>
<evidence type="ECO:0000256" key="4">
    <source>
        <dbReference type="PROSITE-ProRule" id="PRU00433"/>
    </source>
</evidence>
<keyword evidence="1 4" id="KW-0349">Heme</keyword>
<keyword evidence="2 4" id="KW-0479">Metal-binding</keyword>
<accession>A0A4R3KQ62</accession>
<dbReference type="Pfam" id="PF23500">
    <property type="entry name" value="DUF7133"/>
    <property type="match status" value="1"/>
</dbReference>
<dbReference type="Gene3D" id="3.40.50.1110">
    <property type="entry name" value="SGNH hydrolase"/>
    <property type="match status" value="1"/>
</dbReference>
<dbReference type="SUPFAM" id="SSF46626">
    <property type="entry name" value="Cytochrome c"/>
    <property type="match status" value="1"/>
</dbReference>
<dbReference type="InterPro" id="IPR036514">
    <property type="entry name" value="SGNH_hydro_sf"/>
</dbReference>
<dbReference type="GO" id="GO:0016788">
    <property type="term" value="F:hydrolase activity, acting on ester bonds"/>
    <property type="evidence" value="ECO:0007669"/>
    <property type="project" value="UniProtKB-ARBA"/>
</dbReference>
<dbReference type="InterPro" id="IPR011989">
    <property type="entry name" value="ARM-like"/>
</dbReference>
<dbReference type="Gene3D" id="2.120.10.30">
    <property type="entry name" value="TolB, C-terminal domain"/>
    <property type="match status" value="1"/>
</dbReference>
<dbReference type="NCBIfam" id="TIGR02604">
    <property type="entry name" value="Piru_Ver_Nterm"/>
    <property type="match status" value="1"/>
</dbReference>
<dbReference type="InterPro" id="IPR013428">
    <property type="entry name" value="Membrane-bound_put_N"/>
</dbReference>
<comment type="caution">
    <text evidence="7">The sequence shown here is derived from an EMBL/GenBank/DDBJ whole genome shotgun (WGS) entry which is preliminary data.</text>
</comment>
<dbReference type="EMBL" id="SMAD01000007">
    <property type="protein sequence ID" value="TCS86604.1"/>
    <property type="molecule type" value="Genomic_DNA"/>
</dbReference>
<dbReference type="Pfam" id="PF13646">
    <property type="entry name" value="HEAT_2"/>
    <property type="match status" value="1"/>
</dbReference>
<dbReference type="PANTHER" id="PTHR33546">
    <property type="entry name" value="LARGE, MULTIFUNCTIONAL SECRETED PROTEIN-RELATED"/>
    <property type="match status" value="1"/>
</dbReference>
<evidence type="ECO:0000256" key="2">
    <source>
        <dbReference type="ARBA" id="ARBA00022723"/>
    </source>
</evidence>
<dbReference type="Gene3D" id="1.10.760.10">
    <property type="entry name" value="Cytochrome c-like domain"/>
    <property type="match status" value="1"/>
</dbReference>
<dbReference type="SUPFAM" id="SSF52266">
    <property type="entry name" value="SGNH hydrolase"/>
    <property type="match status" value="1"/>
</dbReference>
<dbReference type="InterPro" id="IPR011042">
    <property type="entry name" value="6-blade_b-propeller_TolB-like"/>
</dbReference>
<dbReference type="Pfam" id="PF00034">
    <property type="entry name" value="Cytochrom_C"/>
    <property type="match status" value="1"/>
</dbReference>
<dbReference type="Gene3D" id="1.25.10.10">
    <property type="entry name" value="Leucine-rich Repeat Variant"/>
    <property type="match status" value="1"/>
</dbReference>
<dbReference type="PROSITE" id="PS51007">
    <property type="entry name" value="CYTC"/>
    <property type="match status" value="1"/>
</dbReference>
<dbReference type="InterPro" id="IPR036909">
    <property type="entry name" value="Cyt_c-like_dom_sf"/>
</dbReference>
<dbReference type="GO" id="GO:0046872">
    <property type="term" value="F:metal ion binding"/>
    <property type="evidence" value="ECO:0007669"/>
    <property type="project" value="UniProtKB-KW"/>
</dbReference>
<dbReference type="SUPFAM" id="SSF48371">
    <property type="entry name" value="ARM repeat"/>
    <property type="match status" value="1"/>
</dbReference>
<keyword evidence="8" id="KW-1185">Reference proteome</keyword>
<dbReference type="AlphaFoldDB" id="A0A4R3KQ62"/>
<dbReference type="SUPFAM" id="SSF63829">
    <property type="entry name" value="Calcium-dependent phosphotriesterase"/>
    <property type="match status" value="1"/>
</dbReference>
<dbReference type="CDD" id="cd01834">
    <property type="entry name" value="SGNH_hydrolase_like_2"/>
    <property type="match status" value="1"/>
</dbReference>
<dbReference type="GO" id="GO:0009055">
    <property type="term" value="F:electron transfer activity"/>
    <property type="evidence" value="ECO:0007669"/>
    <property type="project" value="InterPro"/>
</dbReference>
<dbReference type="PROSITE" id="PS51257">
    <property type="entry name" value="PROKAR_LIPOPROTEIN"/>
    <property type="match status" value="1"/>
</dbReference>
<dbReference type="RefSeq" id="WP_132129609.1">
    <property type="nucleotide sequence ID" value="NZ_CP042432.1"/>
</dbReference>
<evidence type="ECO:0000313" key="8">
    <source>
        <dbReference type="Proteomes" id="UP000295807"/>
    </source>
</evidence>
<evidence type="ECO:0000259" key="5">
    <source>
        <dbReference type="PROSITE" id="PS50020"/>
    </source>
</evidence>
<protein>
    <submittedName>
        <fullName evidence="7">Putative membrane-bound dehydrogenase-like protein</fullName>
    </submittedName>
</protein>
<evidence type="ECO:0000256" key="1">
    <source>
        <dbReference type="ARBA" id="ARBA00022617"/>
    </source>
</evidence>
<name>A0A4R3KQ62_9SPHI</name>
<dbReference type="InterPro" id="IPR016024">
    <property type="entry name" value="ARM-type_fold"/>
</dbReference>
<dbReference type="InterPro" id="IPR009056">
    <property type="entry name" value="Cyt_c-like_dom"/>
</dbReference>
<feature type="domain" description="WW" evidence="5">
    <location>
        <begin position="565"/>
        <end position="598"/>
    </location>
</feature>
<dbReference type="InterPro" id="IPR001202">
    <property type="entry name" value="WW_dom"/>
</dbReference>
<sequence>MKIISLPALRTSKLTGLLALVLTVLSGCNNQRPEPVDLRQGSRIMLIGGNLGSRMMNYGYFETEMHLRYPDSSLFIRNMCDGGDTPGFRPHASRNSPWAFPGAEKFQTEYAANSHSEGHFETPDEWLTRLKADIIIGFFGFSSSFEGPDRLENFKAELDAFIKHTLAQNYNGQAPPQLVIVSPIAFEDLSAARDLPDGKVENENLKRYTQGMKEVCEANQVRFINAFDPSLKWYSQSDAPLTIDGSQLNDEGYRKFSGFLAGQLTGGQKPARGVNTSLVHQAVQEKNWTWHYDYKIPNGVHAYGRRFDPFGPDNYPQEIEKIRQMTGIRDQAIWLAASKGAVLNLDSADQTTRDLPEVETNYNPKANGSLDYLFGQEALEKIKPAPGYKIELFASEQEFKDLAKPVHVAFDNKGRLWVSVMPTYPHYRPGDPKPNDKILIFEDTDGDGKADKQTVFADGLHLPLSFEIAPEGVYVSGGTNLLLLTDTDGDDRADKREILLSGFDDHDTHHNISAFEADPSGAIYMGEGVFLHSNVETSYGTVRATNGGFFRYDPKRHHLERTAQVSIPNPWGITFDDWGQPFFAETSSPDVRWMLPGTGLPRYAEANPKSFDLIEPAHRVRPTSGLEFVSSRHFPDEVQGDLLINNTIGFLGMKQHTMEDEGTGYKSHHRQDLFVSDDRNFRPVDMEFAPDGSLYFIDWHNVLIGHMQHNARDPLRDHKLGRIYRVTYPARPLVRPAFIAGAPVDTLLENLKLPEASSRYRTRRELRGRPAGEVLSRLNAWWQALDKNDPAYEHHLVEALWVSWGLNQVDRELLDRVLNSPDYRARAAAVRVVRYYGYKLQDTNELLMKAVNDEHGRVRLEAILAASWLPDREAGLAILEAAGEAPMDKWIAPSYEAAVAHLEGKNVKEKKQENQPLETTLKGKDLDLFKKGKEIYARDGFCATCHQPDGKGLEASGFPPLAASPWATGNEERLIKLTLKGLIGPLEVNGKKYPGQVPMTPFEGLLNDEEVAAVLTYVRNAFGNKATVIRPEQVEKVRAAVKDHSGFYTPEELLKAHPMEK</sequence>
<feature type="domain" description="Cytochrome c" evidence="6">
    <location>
        <begin position="927"/>
        <end position="1022"/>
    </location>
</feature>